<dbReference type="GO" id="GO:0016747">
    <property type="term" value="F:acyltransferase activity, transferring groups other than amino-acyl groups"/>
    <property type="evidence" value="ECO:0007669"/>
    <property type="project" value="InterPro"/>
</dbReference>
<dbReference type="CDD" id="cd04301">
    <property type="entry name" value="NAT_SF"/>
    <property type="match status" value="1"/>
</dbReference>
<organism evidence="4 5">
    <name type="scientific">Spirosoma profusum</name>
    <dbReference type="NCBI Taxonomy" id="2771354"/>
    <lineage>
        <taxon>Bacteria</taxon>
        <taxon>Pseudomonadati</taxon>
        <taxon>Bacteroidota</taxon>
        <taxon>Cytophagia</taxon>
        <taxon>Cytophagales</taxon>
        <taxon>Cytophagaceae</taxon>
        <taxon>Spirosoma</taxon>
    </lineage>
</organism>
<feature type="domain" description="N-acetyltransferase" evidence="3">
    <location>
        <begin position="1"/>
        <end position="162"/>
    </location>
</feature>
<dbReference type="EMBL" id="JACWZY010000008">
    <property type="protein sequence ID" value="MBD2701326.1"/>
    <property type="molecule type" value="Genomic_DNA"/>
</dbReference>
<evidence type="ECO:0000259" key="3">
    <source>
        <dbReference type="PROSITE" id="PS51186"/>
    </source>
</evidence>
<dbReference type="Proteomes" id="UP000598820">
    <property type="component" value="Unassembled WGS sequence"/>
</dbReference>
<dbReference type="InterPro" id="IPR016181">
    <property type="entry name" value="Acyl_CoA_acyltransferase"/>
</dbReference>
<gene>
    <name evidence="4" type="ORF">IC229_11805</name>
</gene>
<keyword evidence="5" id="KW-1185">Reference proteome</keyword>
<dbReference type="Gene3D" id="3.40.630.30">
    <property type="match status" value="1"/>
</dbReference>
<dbReference type="InterPro" id="IPR000182">
    <property type="entry name" value="GNAT_dom"/>
</dbReference>
<accession>A0A926XWM9</accession>
<evidence type="ECO:0000313" key="4">
    <source>
        <dbReference type="EMBL" id="MBD2701326.1"/>
    </source>
</evidence>
<name>A0A926XWM9_9BACT</name>
<sequence>MTIRFATPDDAPAILAIYGPYIQQTSITFEYDVPSADEFAGRIRTIQQQLPYLVAEADGNVVGYAYAAKHRDRTAYQWSVETSVYVHPDAHRKGIARQLYTTLFDLLRRQEYYNVYAGITLPNPKSESFHQSFGFEQIGIYKHIGYKFGAWHDVVWYQLSLQPLSAQPATPINIAQLT</sequence>
<dbReference type="PANTHER" id="PTHR43072">
    <property type="entry name" value="N-ACETYLTRANSFERASE"/>
    <property type="match status" value="1"/>
</dbReference>
<evidence type="ECO:0000313" key="5">
    <source>
        <dbReference type="Proteomes" id="UP000598820"/>
    </source>
</evidence>
<reference evidence="4" key="1">
    <citation type="submission" date="2020-09" db="EMBL/GenBank/DDBJ databases">
        <authorList>
            <person name="Kim M.K."/>
        </authorList>
    </citation>
    <scope>NUCLEOTIDE SEQUENCE</scope>
    <source>
        <strain evidence="4">BT702</strain>
    </source>
</reference>
<dbReference type="AlphaFoldDB" id="A0A926XWM9"/>
<dbReference type="Pfam" id="PF13420">
    <property type="entry name" value="Acetyltransf_4"/>
    <property type="match status" value="1"/>
</dbReference>
<dbReference type="SUPFAM" id="SSF55729">
    <property type="entry name" value="Acyl-CoA N-acyltransferases (Nat)"/>
    <property type="match status" value="1"/>
</dbReference>
<comment type="caution">
    <text evidence="4">The sequence shown here is derived from an EMBL/GenBank/DDBJ whole genome shotgun (WGS) entry which is preliminary data.</text>
</comment>
<dbReference type="PROSITE" id="PS51186">
    <property type="entry name" value="GNAT"/>
    <property type="match status" value="1"/>
</dbReference>
<evidence type="ECO:0000256" key="2">
    <source>
        <dbReference type="ARBA" id="ARBA00023315"/>
    </source>
</evidence>
<keyword evidence="2" id="KW-0012">Acyltransferase</keyword>
<evidence type="ECO:0000256" key="1">
    <source>
        <dbReference type="ARBA" id="ARBA00022679"/>
    </source>
</evidence>
<dbReference type="RefSeq" id="WP_190887186.1">
    <property type="nucleotide sequence ID" value="NZ_JACWZY010000008.1"/>
</dbReference>
<keyword evidence="1" id="KW-0808">Transferase</keyword>
<proteinExistence type="predicted"/>
<protein>
    <submittedName>
        <fullName evidence="4">N-acetyltransferase family protein</fullName>
    </submittedName>
</protein>
<dbReference type="PANTHER" id="PTHR43072:SF23">
    <property type="entry name" value="UPF0039 PROTEIN C11D3.02C"/>
    <property type="match status" value="1"/>
</dbReference>
<dbReference type="NCBIfam" id="NF040504">
    <property type="entry name" value="resist_ArsN1b"/>
    <property type="match status" value="1"/>
</dbReference>